<dbReference type="InterPro" id="IPR010851">
    <property type="entry name" value="DEFL"/>
</dbReference>
<evidence type="ECO:0000256" key="3">
    <source>
        <dbReference type="ARBA" id="ARBA00022577"/>
    </source>
</evidence>
<dbReference type="Proteomes" id="UP000886595">
    <property type="component" value="Unassembled WGS sequence"/>
</dbReference>
<feature type="signal peptide" evidence="6">
    <location>
        <begin position="1"/>
        <end position="25"/>
    </location>
</feature>
<proteinExistence type="inferred from homology"/>
<feature type="chain" id="PRO_5036462711" evidence="6">
    <location>
        <begin position="26"/>
        <end position="76"/>
    </location>
</feature>
<keyword evidence="8" id="KW-1185">Reference proteome</keyword>
<evidence type="ECO:0000313" key="8">
    <source>
        <dbReference type="Proteomes" id="UP000886595"/>
    </source>
</evidence>
<evidence type="ECO:0000256" key="6">
    <source>
        <dbReference type="SAM" id="SignalP"/>
    </source>
</evidence>
<dbReference type="PANTHER" id="PTHR33830:SF3">
    <property type="entry name" value="DEFENSIN-LIKE PROTEIN 127-RELATED"/>
    <property type="match status" value="1"/>
</dbReference>
<name>A0A8X7S9G5_BRACI</name>
<dbReference type="PANTHER" id="PTHR33830">
    <property type="entry name" value="DEFENSIN-LIKE PROTEIN 184-RELATED"/>
    <property type="match status" value="1"/>
</dbReference>
<dbReference type="EMBL" id="JAAMPC010000007">
    <property type="protein sequence ID" value="KAG2302143.1"/>
    <property type="molecule type" value="Genomic_DNA"/>
</dbReference>
<reference evidence="7 8" key="1">
    <citation type="submission" date="2020-02" db="EMBL/GenBank/DDBJ databases">
        <authorList>
            <person name="Ma Q."/>
            <person name="Huang Y."/>
            <person name="Song X."/>
            <person name="Pei D."/>
        </authorList>
    </citation>
    <scope>NUCLEOTIDE SEQUENCE [LARGE SCALE GENOMIC DNA]</scope>
    <source>
        <strain evidence="7">Sxm20200214</strain>
        <tissue evidence="7">Leaf</tissue>
    </source>
</reference>
<keyword evidence="5" id="KW-1015">Disulfide bond</keyword>
<protein>
    <submittedName>
        <fullName evidence="7">Uncharacterized protein</fullName>
    </submittedName>
</protein>
<evidence type="ECO:0000256" key="1">
    <source>
        <dbReference type="ARBA" id="ARBA00006722"/>
    </source>
</evidence>
<dbReference type="Pfam" id="PF07333">
    <property type="entry name" value="SLR1-BP"/>
    <property type="match status" value="1"/>
</dbReference>
<dbReference type="OrthoDB" id="1043441at2759"/>
<sequence>MIKSTFYTVFFLILILGLTVKETQGQNRMCHKILSQIDCGAGSCGALCLQLWKGTGKCFQLLDQTFACLCNFPCSS</sequence>
<dbReference type="AlphaFoldDB" id="A0A8X7S9G5"/>
<accession>A0A8X7S9G5</accession>
<keyword evidence="4" id="KW-0611">Plant defense</keyword>
<evidence type="ECO:0000256" key="4">
    <source>
        <dbReference type="ARBA" id="ARBA00022821"/>
    </source>
</evidence>
<keyword evidence="3" id="KW-0295">Fungicide</keyword>
<keyword evidence="2" id="KW-0929">Antimicrobial</keyword>
<dbReference type="GO" id="GO:0050832">
    <property type="term" value="P:defense response to fungus"/>
    <property type="evidence" value="ECO:0007669"/>
    <property type="project" value="UniProtKB-KW"/>
</dbReference>
<comment type="similarity">
    <text evidence="1">Belongs to the DEFL family.</text>
</comment>
<evidence type="ECO:0000313" key="7">
    <source>
        <dbReference type="EMBL" id="KAG2302143.1"/>
    </source>
</evidence>
<evidence type="ECO:0000256" key="2">
    <source>
        <dbReference type="ARBA" id="ARBA00022529"/>
    </source>
</evidence>
<comment type="caution">
    <text evidence="7">The sequence shown here is derived from an EMBL/GenBank/DDBJ whole genome shotgun (WGS) entry which is preliminary data.</text>
</comment>
<organism evidence="7 8">
    <name type="scientific">Brassica carinata</name>
    <name type="common">Ethiopian mustard</name>
    <name type="synonym">Abyssinian cabbage</name>
    <dbReference type="NCBI Taxonomy" id="52824"/>
    <lineage>
        <taxon>Eukaryota</taxon>
        <taxon>Viridiplantae</taxon>
        <taxon>Streptophyta</taxon>
        <taxon>Embryophyta</taxon>
        <taxon>Tracheophyta</taxon>
        <taxon>Spermatophyta</taxon>
        <taxon>Magnoliopsida</taxon>
        <taxon>eudicotyledons</taxon>
        <taxon>Gunneridae</taxon>
        <taxon>Pentapetalae</taxon>
        <taxon>rosids</taxon>
        <taxon>malvids</taxon>
        <taxon>Brassicales</taxon>
        <taxon>Brassicaceae</taxon>
        <taxon>Brassiceae</taxon>
        <taxon>Brassica</taxon>
    </lineage>
</organism>
<keyword evidence="6" id="KW-0732">Signal</keyword>
<evidence type="ECO:0000256" key="5">
    <source>
        <dbReference type="ARBA" id="ARBA00023157"/>
    </source>
</evidence>
<dbReference type="GO" id="GO:0031640">
    <property type="term" value="P:killing of cells of another organism"/>
    <property type="evidence" value="ECO:0007669"/>
    <property type="project" value="UniProtKB-KW"/>
</dbReference>
<gene>
    <name evidence="7" type="ORF">Bca52824_030794</name>
</gene>